<keyword evidence="4" id="KW-0812">Transmembrane</keyword>
<feature type="compositionally biased region" description="Basic and acidic residues" evidence="3">
    <location>
        <begin position="52"/>
        <end position="67"/>
    </location>
</feature>
<dbReference type="OrthoDB" id="2213137at2759"/>
<feature type="region of interest" description="Disordered" evidence="3">
    <location>
        <begin position="1"/>
        <end position="80"/>
    </location>
</feature>
<dbReference type="Proteomes" id="UP000319160">
    <property type="component" value="Unassembled WGS sequence"/>
</dbReference>
<name>A0A553I963_9PEZI</name>
<dbReference type="GO" id="GO:0016020">
    <property type="term" value="C:membrane"/>
    <property type="evidence" value="ECO:0007669"/>
    <property type="project" value="UniProtKB-SubCell"/>
</dbReference>
<feature type="transmembrane region" description="Helical" evidence="4">
    <location>
        <begin position="155"/>
        <end position="173"/>
    </location>
</feature>
<evidence type="ECO:0008006" key="7">
    <source>
        <dbReference type="Google" id="ProtNLM"/>
    </source>
</evidence>
<keyword evidence="6" id="KW-1185">Reference proteome</keyword>
<feature type="transmembrane region" description="Helical" evidence="4">
    <location>
        <begin position="285"/>
        <end position="307"/>
    </location>
</feature>
<organism evidence="5 6">
    <name type="scientific">Xylaria flabelliformis</name>
    <dbReference type="NCBI Taxonomy" id="2512241"/>
    <lineage>
        <taxon>Eukaryota</taxon>
        <taxon>Fungi</taxon>
        <taxon>Dikarya</taxon>
        <taxon>Ascomycota</taxon>
        <taxon>Pezizomycotina</taxon>
        <taxon>Sordariomycetes</taxon>
        <taxon>Xylariomycetidae</taxon>
        <taxon>Xylariales</taxon>
        <taxon>Xylariaceae</taxon>
        <taxon>Xylaria</taxon>
    </lineage>
</organism>
<dbReference type="Gene3D" id="1.20.1250.20">
    <property type="entry name" value="MFS general substrate transporter like domains"/>
    <property type="match status" value="2"/>
</dbReference>
<keyword evidence="4" id="KW-0472">Membrane</keyword>
<feature type="compositionally biased region" description="Basic and acidic residues" evidence="3">
    <location>
        <begin position="1"/>
        <end position="16"/>
    </location>
</feature>
<feature type="transmembrane region" description="Helical" evidence="4">
    <location>
        <begin position="124"/>
        <end position="143"/>
    </location>
</feature>
<feature type="transmembrane region" description="Helical" evidence="4">
    <location>
        <begin position="210"/>
        <end position="231"/>
    </location>
</feature>
<reference evidence="6" key="1">
    <citation type="submission" date="2019-06" db="EMBL/GenBank/DDBJ databases">
        <title>Draft genome sequence of the griseofulvin-producing fungus Xylaria cubensis strain G536.</title>
        <authorList>
            <person name="Mead M.E."/>
            <person name="Raja H.A."/>
            <person name="Steenwyk J.L."/>
            <person name="Knowles S.L."/>
            <person name="Oberlies N.H."/>
            <person name="Rokas A."/>
        </authorList>
    </citation>
    <scope>NUCLEOTIDE SEQUENCE [LARGE SCALE GENOMIC DNA]</scope>
    <source>
        <strain evidence="6">G536</strain>
    </source>
</reference>
<evidence type="ECO:0000256" key="4">
    <source>
        <dbReference type="SAM" id="Phobius"/>
    </source>
</evidence>
<evidence type="ECO:0000256" key="3">
    <source>
        <dbReference type="SAM" id="MobiDB-lite"/>
    </source>
</evidence>
<evidence type="ECO:0000313" key="6">
    <source>
        <dbReference type="Proteomes" id="UP000319160"/>
    </source>
</evidence>
<feature type="compositionally biased region" description="Acidic residues" evidence="3">
    <location>
        <begin position="68"/>
        <end position="77"/>
    </location>
</feature>
<dbReference type="GO" id="GO:0022857">
    <property type="term" value="F:transmembrane transporter activity"/>
    <property type="evidence" value="ECO:0007669"/>
    <property type="project" value="InterPro"/>
</dbReference>
<protein>
    <recommendedName>
        <fullName evidence="7">Major facilitator superfamily (MFS) profile domain-containing protein</fullName>
    </recommendedName>
</protein>
<dbReference type="EMBL" id="VFLP01000009">
    <property type="protein sequence ID" value="TRX96744.1"/>
    <property type="molecule type" value="Genomic_DNA"/>
</dbReference>
<evidence type="ECO:0000256" key="2">
    <source>
        <dbReference type="ARBA" id="ARBA00006727"/>
    </source>
</evidence>
<feature type="transmembrane region" description="Helical" evidence="4">
    <location>
        <begin position="352"/>
        <end position="370"/>
    </location>
</feature>
<dbReference type="PANTHER" id="PTHR11360:SF130">
    <property type="entry name" value="MAJOR FACILITATOR SUPERFAMILY (MFS) PROFILE DOMAIN-CONTAINING PROTEIN-RELATED"/>
    <property type="match status" value="1"/>
</dbReference>
<accession>A0A553I963</accession>
<dbReference type="Pfam" id="PF07690">
    <property type="entry name" value="MFS_1"/>
    <property type="match status" value="1"/>
</dbReference>
<evidence type="ECO:0000313" key="5">
    <source>
        <dbReference type="EMBL" id="TRX96744.1"/>
    </source>
</evidence>
<dbReference type="InterPro" id="IPR050327">
    <property type="entry name" value="Proton-linked_MCT"/>
</dbReference>
<dbReference type="AlphaFoldDB" id="A0A553I963"/>
<feature type="transmembrane region" description="Helical" evidence="4">
    <location>
        <begin position="446"/>
        <end position="465"/>
    </location>
</feature>
<comment type="caution">
    <text evidence="5">The sequence shown here is derived from an EMBL/GenBank/DDBJ whole genome shotgun (WGS) entry which is preliminary data.</text>
</comment>
<dbReference type="InterPro" id="IPR036259">
    <property type="entry name" value="MFS_trans_sf"/>
</dbReference>
<comment type="subcellular location">
    <subcellularLocation>
        <location evidence="1">Membrane</location>
        <topology evidence="1">Multi-pass membrane protein</topology>
    </subcellularLocation>
</comment>
<comment type="similarity">
    <text evidence="2">Belongs to the major facilitator superfamily. Monocarboxylate porter (TC 2.A.1.13) family.</text>
</comment>
<keyword evidence="4" id="KW-1133">Transmembrane helix</keyword>
<feature type="transmembrane region" description="Helical" evidence="4">
    <location>
        <begin position="179"/>
        <end position="198"/>
    </location>
</feature>
<feature type="transmembrane region" description="Helical" evidence="4">
    <location>
        <begin position="413"/>
        <end position="434"/>
    </location>
</feature>
<dbReference type="PANTHER" id="PTHR11360">
    <property type="entry name" value="MONOCARBOXYLATE TRANSPORTER"/>
    <property type="match status" value="1"/>
</dbReference>
<dbReference type="SUPFAM" id="SSF103473">
    <property type="entry name" value="MFS general substrate transporter"/>
    <property type="match status" value="1"/>
</dbReference>
<proteinExistence type="inferred from homology"/>
<gene>
    <name evidence="5" type="ORF">FHL15_002410</name>
</gene>
<feature type="transmembrane region" description="Helical" evidence="4">
    <location>
        <begin position="376"/>
        <end position="401"/>
    </location>
</feature>
<feature type="transmembrane region" description="Helical" evidence="4">
    <location>
        <begin position="89"/>
        <end position="112"/>
    </location>
</feature>
<sequence>MTTNADIEKTIGRDGVKSFSSPDRSMAEDLPVASGEDKGDESESGAYAPPSEKGETKPPDDKLSESKSDDDDDDDPPPPDGGLVAWLQLVAALLTNTISWGTPTAFGVFQLYYVQTLKLPQWKVSWIGSVQFLLTYGMCVVSGRLSDAGYIRSTFAVGAFLVVFGTFVTSLGYEYWHFFLSQGVTVGLGLGIMFMPPLQVLSSYFDKKRTFVMTGAATGTGIGSLILPAIIQYSIPKVGFPWAVRIFGFVALFCTVTAFLCIRPRLKPRRSGPLVEWSSFKERPYLLYSIGVFLLYLALFFGSFYINTFARDIIGFSTTNSIQLLLIQNGVSIPARPVVGYIANYHTGPMNTYIVTVILFAIITLSWIAVHNATGLYIYAVFLGLTNGVCQGMFLGSLASLTSDSRKMGTRIGMVHTIVAFATLAGPPIAGAIIDSSGGRFTYAQLYAGLAIFVASGFFIAARYAKTGPHLKVKV</sequence>
<evidence type="ECO:0000256" key="1">
    <source>
        <dbReference type="ARBA" id="ARBA00004141"/>
    </source>
</evidence>
<dbReference type="InterPro" id="IPR011701">
    <property type="entry name" value="MFS"/>
</dbReference>
<feature type="transmembrane region" description="Helical" evidence="4">
    <location>
        <begin position="243"/>
        <end position="264"/>
    </location>
</feature>